<protein>
    <recommendedName>
        <fullName evidence="9">Chromosome segregation in meiosis protein</fullName>
    </recommendedName>
</protein>
<dbReference type="GeneID" id="54325415"/>
<dbReference type="PANTHER" id="PTHR13220:SF11">
    <property type="entry name" value="TIMELESS-INTERACTING PROTEIN"/>
    <property type="match status" value="1"/>
</dbReference>
<evidence type="ECO:0000256" key="1">
    <source>
        <dbReference type="ARBA" id="ARBA00004123"/>
    </source>
</evidence>
<evidence type="ECO:0000256" key="7">
    <source>
        <dbReference type="ARBA" id="ARBA00023306"/>
    </source>
</evidence>
<dbReference type="InterPro" id="IPR040038">
    <property type="entry name" value="TIPIN/Csm3/Swi3"/>
</dbReference>
<feature type="region of interest" description="Disordered" evidence="10">
    <location>
        <begin position="34"/>
        <end position="53"/>
    </location>
</feature>
<feature type="domain" description="Chromosome segregation in meiosis protein 3" evidence="11">
    <location>
        <begin position="73"/>
        <end position="154"/>
    </location>
</feature>
<evidence type="ECO:0000256" key="6">
    <source>
        <dbReference type="ARBA" id="ARBA00023242"/>
    </source>
</evidence>
<proteinExistence type="inferred from homology"/>
<evidence type="ECO:0000256" key="9">
    <source>
        <dbReference type="RuleBase" id="RU366049"/>
    </source>
</evidence>
<dbReference type="VEuPathDB" id="FungiDB:EYZ11_003250"/>
<dbReference type="Proteomes" id="UP000324241">
    <property type="component" value="Unassembled WGS sequence"/>
</dbReference>
<comment type="caution">
    <text evidence="12">The sequence shown here is derived from an EMBL/GenBank/DDBJ whole genome shotgun (WGS) entry which is preliminary data.</text>
</comment>
<evidence type="ECO:0000313" key="12">
    <source>
        <dbReference type="EMBL" id="KAA8650032.1"/>
    </source>
</evidence>
<evidence type="ECO:0000256" key="8">
    <source>
        <dbReference type="ARBA" id="ARBA00025496"/>
    </source>
</evidence>
<name>A0A5M9MSD7_9EURO</name>
<keyword evidence="6 9" id="KW-0539">Nucleus</keyword>
<evidence type="ECO:0000256" key="10">
    <source>
        <dbReference type="SAM" id="MobiDB-lite"/>
    </source>
</evidence>
<dbReference type="GO" id="GO:0003677">
    <property type="term" value="F:DNA binding"/>
    <property type="evidence" value="ECO:0007669"/>
    <property type="project" value="TreeGrafter"/>
</dbReference>
<dbReference type="PANTHER" id="PTHR13220">
    <property type="entry name" value="TIMELESS INTERACTING-RELATED"/>
    <property type="match status" value="1"/>
</dbReference>
<comment type="function">
    <text evidence="9">Plays an important role in the control of DNA replication and the maintenance of replication fork stability.</text>
</comment>
<accession>A0A5M9MSD7</accession>
<keyword evidence="7 9" id="KW-0131">Cell cycle</keyword>
<comment type="subunit">
    <text evidence="3">Component of the fork protection complex (FPC) consisting of TOF1 and CSM3.</text>
</comment>
<dbReference type="GO" id="GO:0000076">
    <property type="term" value="P:DNA replication checkpoint signaling"/>
    <property type="evidence" value="ECO:0007669"/>
    <property type="project" value="UniProtKB-UniRule"/>
</dbReference>
<dbReference type="GO" id="GO:0043111">
    <property type="term" value="P:replication fork arrest"/>
    <property type="evidence" value="ECO:0007669"/>
    <property type="project" value="TreeGrafter"/>
</dbReference>
<evidence type="ECO:0000256" key="5">
    <source>
        <dbReference type="ARBA" id="ARBA00022880"/>
    </source>
</evidence>
<evidence type="ECO:0000259" key="11">
    <source>
        <dbReference type="Pfam" id="PF07962"/>
    </source>
</evidence>
<dbReference type="InterPro" id="IPR012923">
    <property type="entry name" value="Csm3"/>
</dbReference>
<dbReference type="RefSeq" id="XP_033429393.1">
    <property type="nucleotide sequence ID" value="XM_033567398.1"/>
</dbReference>
<evidence type="ECO:0000313" key="13">
    <source>
        <dbReference type="Proteomes" id="UP000324241"/>
    </source>
</evidence>
<dbReference type="EMBL" id="QUQM01000001">
    <property type="protein sequence ID" value="KAA8650032.1"/>
    <property type="molecule type" value="Genomic_DNA"/>
</dbReference>
<dbReference type="OrthoDB" id="437078at2759"/>
<dbReference type="Pfam" id="PF07962">
    <property type="entry name" value="Swi3"/>
    <property type="match status" value="1"/>
</dbReference>
<dbReference type="GO" id="GO:0031298">
    <property type="term" value="C:replication fork protection complex"/>
    <property type="evidence" value="ECO:0007669"/>
    <property type="project" value="TreeGrafter"/>
</dbReference>
<comment type="similarity">
    <text evidence="2 9">Belongs to the CSM3 family.</text>
</comment>
<evidence type="ECO:0000256" key="3">
    <source>
        <dbReference type="ARBA" id="ARBA00011217"/>
    </source>
</evidence>
<dbReference type="GO" id="GO:0031297">
    <property type="term" value="P:replication fork processing"/>
    <property type="evidence" value="ECO:0007669"/>
    <property type="project" value="UniProtKB-UniRule"/>
</dbReference>
<reference evidence="12 13" key="1">
    <citation type="submission" date="2019-08" db="EMBL/GenBank/DDBJ databases">
        <title>The genome sequence of a newly discovered highly antifungal drug resistant Aspergillus species, Aspergillus tanneri NIH 1004.</title>
        <authorList>
            <person name="Mounaud S."/>
            <person name="Singh I."/>
            <person name="Joardar V."/>
            <person name="Pakala S."/>
            <person name="Pakala S."/>
            <person name="Venepally P."/>
            <person name="Chung J.K."/>
            <person name="Losada L."/>
            <person name="Nierman W.C."/>
        </authorList>
    </citation>
    <scope>NUCLEOTIDE SEQUENCE [LARGE SCALE GENOMIC DNA]</scope>
    <source>
        <strain evidence="12 13">NIH1004</strain>
    </source>
</reference>
<sequence>MDGTNPETPNVHSPEDINDLFDYDVGLDEILQELPANTGANAPRSSIAPETPGLKLGLEEEVKVTRKRQPVAKLDESRLLSQAGIPKLRRMARQKLKFKGKGHEFSDAARLLNLYQLWLDDLFPRAKFADGLAIIEKLGHSKHLQSRRREWIEGDNPKRQIIDLQNQSPLSSSKTLVDKYDKLRMTPHESEGASCVAPNQVQFRSVHHTWIQPPGETSDYNLQKSMPAHNEVQHTIDQHVTDDDLDALLEEQVNGVSLQQK</sequence>
<evidence type="ECO:0000256" key="2">
    <source>
        <dbReference type="ARBA" id="ARBA00006075"/>
    </source>
</evidence>
<gene>
    <name evidence="12" type="primary">CSM3</name>
    <name evidence="12" type="ORF">ATNIH1004_002713</name>
</gene>
<evidence type="ECO:0000256" key="4">
    <source>
        <dbReference type="ARBA" id="ARBA00022763"/>
    </source>
</evidence>
<organism evidence="12 13">
    <name type="scientific">Aspergillus tanneri</name>
    <dbReference type="NCBI Taxonomy" id="1220188"/>
    <lineage>
        <taxon>Eukaryota</taxon>
        <taxon>Fungi</taxon>
        <taxon>Dikarya</taxon>
        <taxon>Ascomycota</taxon>
        <taxon>Pezizomycotina</taxon>
        <taxon>Eurotiomycetes</taxon>
        <taxon>Eurotiomycetidae</taxon>
        <taxon>Eurotiales</taxon>
        <taxon>Aspergillaceae</taxon>
        <taxon>Aspergillus</taxon>
        <taxon>Aspergillus subgen. Circumdati</taxon>
    </lineage>
</organism>
<comment type="function">
    <text evidence="8">Forms a fork protection complex (FPC) with TOF1 and which is required for chromosome segregation during meiosis and DNA damage repair. FPC coordinates leading and lagging strand synthesis and moves with the replication fork. FPC stabilizes replication forks in a configuration that is recognized by replication checkpoint sensors.</text>
</comment>
<dbReference type="AlphaFoldDB" id="A0A5M9MSD7"/>
<dbReference type="GO" id="GO:0006974">
    <property type="term" value="P:DNA damage response"/>
    <property type="evidence" value="ECO:0007669"/>
    <property type="project" value="UniProtKB-KW"/>
</dbReference>
<comment type="subcellular location">
    <subcellularLocation>
        <location evidence="1 9">Nucleus</location>
    </subcellularLocation>
</comment>
<keyword evidence="5" id="KW-0236">DNA replication inhibitor</keyword>
<keyword evidence="4 9" id="KW-0227">DNA damage</keyword>